<evidence type="ECO:0000256" key="1">
    <source>
        <dbReference type="ARBA" id="ARBA00022741"/>
    </source>
</evidence>
<evidence type="ECO:0000256" key="4">
    <source>
        <dbReference type="ARBA" id="ARBA00022840"/>
    </source>
</evidence>
<protein>
    <submittedName>
        <fullName evidence="7">DEAD/DEAH box helicase</fullName>
    </submittedName>
</protein>
<feature type="domain" description="Helicase C-terminal" evidence="6">
    <location>
        <begin position="410"/>
        <end position="568"/>
    </location>
</feature>
<keyword evidence="1" id="KW-0547">Nucleotide-binding</keyword>
<name>A0A6N7US87_9FIRM</name>
<keyword evidence="3 7" id="KW-0347">Helicase</keyword>
<sequence length="844" mass="98059">MKQLKNDILEQWLNIEFTSVAHKMGLINADRVVSYNETLIYNSVRCLDYESIMIASPDVNYIITVIGLMWEHINFEEYDLRKIIVKFLSRIGYPTSAIICDENFDRANCKFTVLDSYIDEITTTINQLNNEVNIGNRKYLLTNFQKKIWDSMDNDKILGISAPTSAGKSFVILLKIVNRLRTENIDIVYIVPTLSLLNQVMEDFNRELKANGVENYWITNSFDGKQVKDRKNIYVMTQEKAIAAFDNFDEAFSKKLILVADEIQNIERIEEDSDQRAKILFDTLVEFRYKDNVDKIIISGPRIEEIDKVGESIFGTETIDHTTNISPVLNLTYSIKKKDKRYFLKQYCILTKNPLVIGIENTNLIKCYGKKIYTNDYLEYLSCIVNKIGRNSQNIIFAPTSSTARKIAVALEFPVTKCNLDLVEYYRNSVSENYSLCETLMKGVAYHHGKLPMHVRRTLEVAITNKNVSNVVCTTTLLQGVNLPAQNIFIRNPHLYINKTSEAVELTNYEMANLRGRAGRLLKDYVGRTFVMDEDAFAETEGYEQLELFEDESKELSTGYEQRFQEYKWEIEDALKNDKIVDETMKKYGYIISYIRQSVLRYGKDSKHRMDNVGIKLTQKQVAAIILKLESLTIPKEVCYKNRYWDPFVLEKIYTDFDLTVPKTPSEKGVKNKLDKILKWLRDKEETAFMYKKYIPSLYQNGQSRSIMVSLGLHWANGIKLYDIFNNDRYKGDSGAEKIDETIELLQQTISFNLPLLLKPIYDIKNPDSCFLACMQLGAINNITRAMIEMGIPRETSLYLFEKIFLNFKGNEKSELSEENIREIIKQHYDNLPYWIQVQLNFIK</sequence>
<comment type="caution">
    <text evidence="7">The sequence shown here is derived from an EMBL/GenBank/DDBJ whole genome shotgun (WGS) entry which is preliminary data.</text>
</comment>
<keyword evidence="8" id="KW-1185">Reference proteome</keyword>
<keyword evidence="4" id="KW-0067">ATP-binding</keyword>
<dbReference type="Gene3D" id="3.40.50.300">
    <property type="entry name" value="P-loop containing nucleotide triphosphate hydrolases"/>
    <property type="match status" value="2"/>
</dbReference>
<feature type="domain" description="Helicase ATP-binding" evidence="5">
    <location>
        <begin position="149"/>
        <end position="320"/>
    </location>
</feature>
<evidence type="ECO:0000259" key="5">
    <source>
        <dbReference type="PROSITE" id="PS51192"/>
    </source>
</evidence>
<accession>A0A6N7US87</accession>
<dbReference type="SUPFAM" id="SSF52540">
    <property type="entry name" value="P-loop containing nucleoside triphosphate hydrolases"/>
    <property type="match status" value="2"/>
</dbReference>
<dbReference type="GO" id="GO:0005524">
    <property type="term" value="F:ATP binding"/>
    <property type="evidence" value="ECO:0007669"/>
    <property type="project" value="UniProtKB-KW"/>
</dbReference>
<dbReference type="InterPro" id="IPR027417">
    <property type="entry name" value="P-loop_NTPase"/>
</dbReference>
<dbReference type="Pfam" id="PF00270">
    <property type="entry name" value="DEAD"/>
    <property type="match status" value="1"/>
</dbReference>
<dbReference type="GO" id="GO:0003676">
    <property type="term" value="F:nucleic acid binding"/>
    <property type="evidence" value="ECO:0007669"/>
    <property type="project" value="InterPro"/>
</dbReference>
<dbReference type="GO" id="GO:0004386">
    <property type="term" value="F:helicase activity"/>
    <property type="evidence" value="ECO:0007669"/>
    <property type="project" value="UniProtKB-KW"/>
</dbReference>
<organism evidence="7 8">
    <name type="scientific">Suipraeoptans intestinalis</name>
    <dbReference type="NCBI Taxonomy" id="2606628"/>
    <lineage>
        <taxon>Bacteria</taxon>
        <taxon>Bacillati</taxon>
        <taxon>Bacillota</taxon>
        <taxon>Clostridia</taxon>
        <taxon>Lachnospirales</taxon>
        <taxon>Lachnospiraceae</taxon>
        <taxon>Suipraeoptans</taxon>
    </lineage>
</organism>
<dbReference type="InterPro" id="IPR001650">
    <property type="entry name" value="Helicase_C-like"/>
</dbReference>
<dbReference type="AlphaFoldDB" id="A0A6N7US87"/>
<dbReference type="InterPro" id="IPR014001">
    <property type="entry name" value="Helicase_ATP-bd"/>
</dbReference>
<dbReference type="RefSeq" id="WP_154476438.1">
    <property type="nucleotide sequence ID" value="NZ_VULY01000018.1"/>
</dbReference>
<dbReference type="EMBL" id="VULY01000018">
    <property type="protein sequence ID" value="MSR93438.1"/>
    <property type="molecule type" value="Genomic_DNA"/>
</dbReference>
<evidence type="ECO:0000313" key="8">
    <source>
        <dbReference type="Proteomes" id="UP000434409"/>
    </source>
</evidence>
<dbReference type="PANTHER" id="PTHR47961">
    <property type="entry name" value="DNA POLYMERASE THETA, PUTATIVE (AFU_ORTHOLOGUE AFUA_1G05260)-RELATED"/>
    <property type="match status" value="1"/>
</dbReference>
<dbReference type="PROSITE" id="PS51192">
    <property type="entry name" value="HELICASE_ATP_BIND_1"/>
    <property type="match status" value="1"/>
</dbReference>
<dbReference type="GO" id="GO:0016787">
    <property type="term" value="F:hydrolase activity"/>
    <property type="evidence" value="ECO:0007669"/>
    <property type="project" value="UniProtKB-KW"/>
</dbReference>
<evidence type="ECO:0000256" key="3">
    <source>
        <dbReference type="ARBA" id="ARBA00022806"/>
    </source>
</evidence>
<dbReference type="InterPro" id="IPR011545">
    <property type="entry name" value="DEAD/DEAH_box_helicase_dom"/>
</dbReference>
<evidence type="ECO:0000313" key="7">
    <source>
        <dbReference type="EMBL" id="MSR93438.1"/>
    </source>
</evidence>
<dbReference type="InterPro" id="IPR050474">
    <property type="entry name" value="Hel308_SKI2-like"/>
</dbReference>
<evidence type="ECO:0000259" key="6">
    <source>
        <dbReference type="PROSITE" id="PS51194"/>
    </source>
</evidence>
<dbReference type="SMART" id="SM00487">
    <property type="entry name" value="DEXDc"/>
    <property type="match status" value="1"/>
</dbReference>
<keyword evidence="2" id="KW-0378">Hydrolase</keyword>
<dbReference type="Proteomes" id="UP000434409">
    <property type="component" value="Unassembled WGS sequence"/>
</dbReference>
<evidence type="ECO:0000256" key="2">
    <source>
        <dbReference type="ARBA" id="ARBA00022801"/>
    </source>
</evidence>
<reference evidence="7 8" key="1">
    <citation type="submission" date="2019-08" db="EMBL/GenBank/DDBJ databases">
        <title>In-depth cultivation of the pig gut microbiome towards novel bacterial diversity and tailored functional studies.</title>
        <authorList>
            <person name="Wylensek D."/>
            <person name="Hitch T.C.A."/>
            <person name="Clavel T."/>
        </authorList>
    </citation>
    <scope>NUCLEOTIDE SEQUENCE [LARGE SCALE GENOMIC DNA]</scope>
    <source>
        <strain evidence="7 8">68-1-5</strain>
    </source>
</reference>
<dbReference type="PROSITE" id="PS51194">
    <property type="entry name" value="HELICASE_CTER"/>
    <property type="match status" value="1"/>
</dbReference>
<gene>
    <name evidence="7" type="ORF">FYJ34_03925</name>
</gene>
<proteinExistence type="predicted"/>
<dbReference type="PANTHER" id="PTHR47961:SF6">
    <property type="entry name" value="DNA-DIRECTED DNA POLYMERASE"/>
    <property type="match status" value="1"/>
</dbReference>